<dbReference type="InterPro" id="IPR007219">
    <property type="entry name" value="XnlR_reg_dom"/>
</dbReference>
<dbReference type="GO" id="GO:0008270">
    <property type="term" value="F:zinc ion binding"/>
    <property type="evidence" value="ECO:0007669"/>
    <property type="project" value="InterPro"/>
</dbReference>
<dbReference type="PROSITE" id="PS50048">
    <property type="entry name" value="ZN2_CY6_FUNGAL_2"/>
    <property type="match status" value="1"/>
</dbReference>
<dbReference type="GO" id="GO:0005634">
    <property type="term" value="C:nucleus"/>
    <property type="evidence" value="ECO:0007669"/>
    <property type="project" value="TreeGrafter"/>
</dbReference>
<dbReference type="CDD" id="cd12148">
    <property type="entry name" value="fungal_TF_MHR"/>
    <property type="match status" value="1"/>
</dbReference>
<feature type="domain" description="Zn(2)-C6 fungal-type" evidence="6">
    <location>
        <begin position="17"/>
        <end position="48"/>
    </location>
</feature>
<proteinExistence type="predicted"/>
<feature type="compositionally biased region" description="Low complexity" evidence="5">
    <location>
        <begin position="636"/>
        <end position="645"/>
    </location>
</feature>
<dbReference type="Pfam" id="PF00172">
    <property type="entry name" value="Zn_clus"/>
    <property type="match status" value="1"/>
</dbReference>
<keyword evidence="2" id="KW-0805">Transcription regulation</keyword>
<dbReference type="eggNOG" id="KOG3855">
    <property type="taxonomic scope" value="Eukaryota"/>
</dbReference>
<sequence>MKPQGREDRLQQRCSRACDTCKKRKERCDGRQPCGRCNERAVQDKCRFDTDHGVRRRRVRHQNAAKQSAVTTLDAEGVVCIPQPANTAWEQQPSVASLHQSRLVRDKRGRFIFLGDSANLSLLRVIRQVARTCHGESKFVVDPLRAGFVEASAEDSGSWMDAAECEPAPAVSAEEAGSLVDMFETATSGLVDFVDMVELRARLAAALDHKSALLAQERIVPYLVVAIGAQSSRPLGHHAEGFFRRGRYLATRHLTDDASVMTAQAYVLITVYLLSASRRNTASMHLRFAIGSLYALGIHRKAVALRFSKRESLLREKLWTTVRILDLFLSASLGRPVATTETRNTRLQDEYSEWNDLCAILENVLTQVYQQRSITAEVVDEIGQHQREWADNHTKARATAQPTTAAPDIGTLHIKQMYYWTIMLLTRPFLMERVVAHVNQTAAQTDDLGPCALPDLSKTLVYACVNSAVKTIELLEPLVRCTASVPARLPLLIDAAFHSALTVGFAHFGDLYLVFPLAKHLELAHSILSRFADDPVASRNATIVMFLMEVCQLHIEKRHAANMDVEREAIGKLFGQIDHPAEQTDPGRPKHGHEPPDDAAAQAAGSYVAGFPNMHASPSNVPLNGLPENQSSNATGGSASVYGGSVVSQSPPPLIPGLDPFGPVPAALDSSLVANPQLFWLDFDEDVSSLFTIIGPTQI</sequence>
<dbReference type="OrthoDB" id="47007at2759"/>
<evidence type="ECO:0000256" key="4">
    <source>
        <dbReference type="ARBA" id="ARBA00023242"/>
    </source>
</evidence>
<dbReference type="GeneID" id="19247251"/>
<evidence type="ECO:0000256" key="3">
    <source>
        <dbReference type="ARBA" id="ARBA00023163"/>
    </source>
</evidence>
<dbReference type="GO" id="GO:0000981">
    <property type="term" value="F:DNA-binding transcription factor activity, RNA polymerase II-specific"/>
    <property type="evidence" value="ECO:0007669"/>
    <property type="project" value="InterPro"/>
</dbReference>
<keyword evidence="3" id="KW-0804">Transcription</keyword>
<dbReference type="HOGENOM" id="CLU_010170_0_1_1"/>
<dbReference type="PANTHER" id="PTHR47424:SF9">
    <property type="entry name" value="TAH-2"/>
    <property type="match status" value="1"/>
</dbReference>
<evidence type="ECO:0000256" key="5">
    <source>
        <dbReference type="SAM" id="MobiDB-lite"/>
    </source>
</evidence>
<feature type="region of interest" description="Disordered" evidence="5">
    <location>
        <begin position="618"/>
        <end position="645"/>
    </location>
</feature>
<feature type="compositionally biased region" description="Basic and acidic residues" evidence="5">
    <location>
        <begin position="579"/>
        <end position="596"/>
    </location>
</feature>
<dbReference type="Pfam" id="PF04082">
    <property type="entry name" value="Fungal_trans"/>
    <property type="match status" value="1"/>
</dbReference>
<dbReference type="GO" id="GO:0000435">
    <property type="term" value="P:positive regulation of transcription from RNA polymerase II promoter by galactose"/>
    <property type="evidence" value="ECO:0007669"/>
    <property type="project" value="TreeGrafter"/>
</dbReference>
<dbReference type="InterPro" id="IPR001138">
    <property type="entry name" value="Zn2Cys6_DnaBD"/>
</dbReference>
<dbReference type="Gene3D" id="4.10.240.10">
    <property type="entry name" value="Zn(2)-C6 fungal-type DNA-binding domain"/>
    <property type="match status" value="1"/>
</dbReference>
<evidence type="ECO:0000313" key="7">
    <source>
        <dbReference type="EMBL" id="EFY91054.1"/>
    </source>
</evidence>
<evidence type="ECO:0000256" key="1">
    <source>
        <dbReference type="ARBA" id="ARBA00022723"/>
    </source>
</evidence>
<dbReference type="AlphaFoldDB" id="E9DZ92"/>
<dbReference type="SUPFAM" id="SSF57701">
    <property type="entry name" value="Zn2/Cys6 DNA-binding domain"/>
    <property type="match status" value="1"/>
</dbReference>
<gene>
    <name evidence="7" type="ORF">MAC_02940</name>
</gene>
<name>E9DZ92_METAQ</name>
<dbReference type="CDD" id="cd00067">
    <property type="entry name" value="GAL4"/>
    <property type="match status" value="1"/>
</dbReference>
<dbReference type="EMBL" id="GL698485">
    <property type="protein sequence ID" value="EFY91054.1"/>
    <property type="molecule type" value="Genomic_DNA"/>
</dbReference>
<dbReference type="GO" id="GO:0000978">
    <property type="term" value="F:RNA polymerase II cis-regulatory region sequence-specific DNA binding"/>
    <property type="evidence" value="ECO:0007669"/>
    <property type="project" value="TreeGrafter"/>
</dbReference>
<dbReference type="InterPro" id="IPR051127">
    <property type="entry name" value="Fungal_SecMet_Regulators"/>
</dbReference>
<dbReference type="GO" id="GO:0006351">
    <property type="term" value="P:DNA-templated transcription"/>
    <property type="evidence" value="ECO:0007669"/>
    <property type="project" value="InterPro"/>
</dbReference>
<evidence type="ECO:0000256" key="2">
    <source>
        <dbReference type="ARBA" id="ARBA00023015"/>
    </source>
</evidence>
<feature type="compositionally biased region" description="Polar residues" evidence="5">
    <location>
        <begin position="618"/>
        <end position="635"/>
    </location>
</feature>
<dbReference type="InParanoid" id="E9DZ92"/>
<dbReference type="SMART" id="SM00906">
    <property type="entry name" value="Fungal_trans"/>
    <property type="match status" value="1"/>
</dbReference>
<dbReference type="PANTHER" id="PTHR47424">
    <property type="entry name" value="REGULATORY PROTEIN GAL4"/>
    <property type="match status" value="1"/>
</dbReference>
<accession>E9DZ92</accession>
<dbReference type="InterPro" id="IPR036864">
    <property type="entry name" value="Zn2-C6_fun-type_DNA-bd_sf"/>
</dbReference>
<protein>
    <submittedName>
        <fullName evidence="7">C6 transcription factor, putative</fullName>
    </submittedName>
</protein>
<keyword evidence="8" id="KW-1185">Reference proteome</keyword>
<dbReference type="STRING" id="655827.E9DZ92"/>
<dbReference type="KEGG" id="maw:19247251"/>
<evidence type="ECO:0000259" key="6">
    <source>
        <dbReference type="PROSITE" id="PS50048"/>
    </source>
</evidence>
<dbReference type="Proteomes" id="UP000002499">
    <property type="component" value="Unassembled WGS sequence"/>
</dbReference>
<evidence type="ECO:0000313" key="8">
    <source>
        <dbReference type="Proteomes" id="UP000002499"/>
    </source>
</evidence>
<reference evidence="7 8" key="1">
    <citation type="journal article" date="2011" name="PLoS Genet.">
        <title>Genome sequencing and comparative transcriptomics of the model entomopathogenic fungi Metarhizium anisopliae and M. acridum.</title>
        <authorList>
            <person name="Gao Q."/>
            <person name="Jin K."/>
            <person name="Ying S.H."/>
            <person name="Zhang Y."/>
            <person name="Xiao G."/>
            <person name="Shang Y."/>
            <person name="Duan Z."/>
            <person name="Hu X."/>
            <person name="Xie X.Q."/>
            <person name="Zhou G."/>
            <person name="Peng G."/>
            <person name="Luo Z."/>
            <person name="Huang W."/>
            <person name="Wang B."/>
            <person name="Fang W."/>
            <person name="Wang S."/>
            <person name="Zhong Y."/>
            <person name="Ma L.J."/>
            <person name="St Leger R.J."/>
            <person name="Zhao G.P."/>
            <person name="Pei Y."/>
            <person name="Feng M.G."/>
            <person name="Xia Y."/>
            <person name="Wang C."/>
        </authorList>
    </citation>
    <scope>NUCLEOTIDE SEQUENCE [LARGE SCALE GENOMIC DNA]</scope>
    <source>
        <strain evidence="7 8">CQMa 102</strain>
    </source>
</reference>
<feature type="region of interest" description="Disordered" evidence="5">
    <location>
        <begin position="578"/>
        <end position="601"/>
    </location>
</feature>
<dbReference type="PROSITE" id="PS00463">
    <property type="entry name" value="ZN2_CY6_FUNGAL_1"/>
    <property type="match status" value="1"/>
</dbReference>
<keyword evidence="1" id="KW-0479">Metal-binding</keyword>
<keyword evidence="4" id="KW-0539">Nucleus</keyword>
<organism evidence="8">
    <name type="scientific">Metarhizium acridum (strain CQMa 102)</name>
    <dbReference type="NCBI Taxonomy" id="655827"/>
    <lineage>
        <taxon>Eukaryota</taxon>
        <taxon>Fungi</taxon>
        <taxon>Dikarya</taxon>
        <taxon>Ascomycota</taxon>
        <taxon>Pezizomycotina</taxon>
        <taxon>Sordariomycetes</taxon>
        <taxon>Hypocreomycetidae</taxon>
        <taxon>Hypocreales</taxon>
        <taxon>Clavicipitaceae</taxon>
        <taxon>Metarhizium</taxon>
    </lineage>
</organism>
<dbReference type="SMART" id="SM00066">
    <property type="entry name" value="GAL4"/>
    <property type="match status" value="1"/>
</dbReference>